<dbReference type="RefSeq" id="WP_238996795.1">
    <property type="nucleotide sequence ID" value="NZ_CP060244.1"/>
</dbReference>
<sequence>MYKNRFYSQYFKPQASTKVLKNTSPIASRSSLLSALVLAGTVLISLCGCEGDARSLESTPPNRSQGVGRQCEAGIYSCTLPTAATLGSSCSCPGLGAPSYGVVHR</sequence>
<proteinExistence type="predicted"/>
<reference evidence="1 2" key="1">
    <citation type="submission" date="2020-08" db="EMBL/GenBank/DDBJ databases">
        <title>Complete genome sequence of Entomobacter blattae G55GP.</title>
        <authorList>
            <person name="Poehlein A."/>
            <person name="Guzman J."/>
            <person name="Daniel R."/>
            <person name="Vilcinskas A."/>
        </authorList>
    </citation>
    <scope>NUCLEOTIDE SEQUENCE [LARGE SCALE GENOMIC DNA]</scope>
    <source>
        <strain evidence="1 2">G55GP</strain>
    </source>
</reference>
<evidence type="ECO:0000313" key="1">
    <source>
        <dbReference type="EMBL" id="QNT78977.1"/>
    </source>
</evidence>
<dbReference type="Proteomes" id="UP000516349">
    <property type="component" value="Chromosome"/>
</dbReference>
<organism evidence="1 2">
    <name type="scientific">Entomobacter blattae</name>
    <dbReference type="NCBI Taxonomy" id="2762277"/>
    <lineage>
        <taxon>Bacteria</taxon>
        <taxon>Pseudomonadati</taxon>
        <taxon>Pseudomonadota</taxon>
        <taxon>Alphaproteobacteria</taxon>
        <taxon>Acetobacterales</taxon>
        <taxon>Acetobacteraceae</taxon>
        <taxon>Entomobacter</taxon>
    </lineage>
</organism>
<keyword evidence="2" id="KW-1185">Reference proteome</keyword>
<protein>
    <submittedName>
        <fullName evidence="1">Uncharacterized protein</fullName>
    </submittedName>
</protein>
<evidence type="ECO:0000313" key="2">
    <source>
        <dbReference type="Proteomes" id="UP000516349"/>
    </source>
</evidence>
<accession>A0A7H1NT67</accession>
<gene>
    <name evidence="1" type="ORF">JGUZn3_17600</name>
</gene>
<dbReference type="EMBL" id="CP060244">
    <property type="protein sequence ID" value="QNT78977.1"/>
    <property type="molecule type" value="Genomic_DNA"/>
</dbReference>
<dbReference type="KEGG" id="ebla:JGUZn3_17600"/>
<dbReference type="AlphaFoldDB" id="A0A7H1NT67"/>
<name>A0A7H1NT67_9PROT</name>